<dbReference type="EMBL" id="CAUYUJ010021993">
    <property type="protein sequence ID" value="CAK0908328.1"/>
    <property type="molecule type" value="Genomic_DNA"/>
</dbReference>
<comment type="caution">
    <text evidence="1">The sequence shown here is derived from an EMBL/GenBank/DDBJ whole genome shotgun (WGS) entry which is preliminary data.</text>
</comment>
<dbReference type="InterPro" id="IPR011990">
    <property type="entry name" value="TPR-like_helical_dom_sf"/>
</dbReference>
<protein>
    <submittedName>
        <fullName evidence="1">Uncharacterized protein</fullName>
    </submittedName>
</protein>
<gene>
    <name evidence="1" type="ORF">PCOR1329_LOCUS83029</name>
</gene>
<proteinExistence type="predicted"/>
<reference evidence="1" key="1">
    <citation type="submission" date="2023-10" db="EMBL/GenBank/DDBJ databases">
        <authorList>
            <person name="Chen Y."/>
            <person name="Shah S."/>
            <person name="Dougan E. K."/>
            <person name="Thang M."/>
            <person name="Chan C."/>
        </authorList>
    </citation>
    <scope>NUCLEOTIDE SEQUENCE [LARGE SCALE GENOMIC DNA]</scope>
</reference>
<dbReference type="Gene3D" id="1.25.40.10">
    <property type="entry name" value="Tetratricopeptide repeat domain"/>
    <property type="match status" value="1"/>
</dbReference>
<sequence>MRERWSPASSLSPRRGQQLREGQVAAGLVADLRDVGGKTVARRHQLQRWDQRGLEGRPAAALRETWKAVLVPAVVSYNVGIRARTLLVEMWEAKLKPSVRSYSAGISACARGQEGLRAQALLGEMQEATLGPDIGSFKAGVSLCEQCKRQWAMALL</sequence>
<accession>A0ABN9Y6W7</accession>
<evidence type="ECO:0000313" key="2">
    <source>
        <dbReference type="Proteomes" id="UP001189429"/>
    </source>
</evidence>
<keyword evidence="2" id="KW-1185">Reference proteome</keyword>
<organism evidence="1 2">
    <name type="scientific">Prorocentrum cordatum</name>
    <dbReference type="NCBI Taxonomy" id="2364126"/>
    <lineage>
        <taxon>Eukaryota</taxon>
        <taxon>Sar</taxon>
        <taxon>Alveolata</taxon>
        <taxon>Dinophyceae</taxon>
        <taxon>Prorocentrales</taxon>
        <taxon>Prorocentraceae</taxon>
        <taxon>Prorocentrum</taxon>
    </lineage>
</organism>
<evidence type="ECO:0000313" key="1">
    <source>
        <dbReference type="EMBL" id="CAK0908328.1"/>
    </source>
</evidence>
<dbReference type="Proteomes" id="UP001189429">
    <property type="component" value="Unassembled WGS sequence"/>
</dbReference>
<name>A0ABN9Y6W7_9DINO</name>